<dbReference type="EMBL" id="GG749584">
    <property type="protein sequence ID" value="KMW69139.1"/>
    <property type="molecule type" value="Genomic_DNA"/>
</dbReference>
<gene>
    <name evidence="1" type="ORF">BDDG_13309</name>
</gene>
<organism evidence="1">
    <name type="scientific">Ajellomyces dermatitidis (strain ATCC 18188 / CBS 674.68)</name>
    <name type="common">Blastomyces dermatitidis</name>
    <dbReference type="NCBI Taxonomy" id="653446"/>
    <lineage>
        <taxon>Eukaryota</taxon>
        <taxon>Fungi</taxon>
        <taxon>Dikarya</taxon>
        <taxon>Ascomycota</taxon>
        <taxon>Pezizomycotina</taxon>
        <taxon>Eurotiomycetes</taxon>
        <taxon>Eurotiomycetidae</taxon>
        <taxon>Onygenales</taxon>
        <taxon>Ajellomycetaceae</taxon>
        <taxon>Blastomyces</taxon>
    </lineage>
</organism>
<dbReference type="AlphaFoldDB" id="A0A0J9HIY3"/>
<accession>A0A0J9HIY3</accession>
<proteinExistence type="predicted"/>
<evidence type="ECO:0000313" key="1">
    <source>
        <dbReference type="EMBL" id="KMW69139.1"/>
    </source>
</evidence>
<protein>
    <submittedName>
        <fullName evidence="1">Uncharacterized protein</fullName>
    </submittedName>
</protein>
<reference evidence="1" key="1">
    <citation type="submission" date="2010-03" db="EMBL/GenBank/DDBJ databases">
        <title>Annotation of Blastomyces dermatitidis strain ATCC 18188.</title>
        <authorList>
            <consortium name="The Broad Institute Genome Sequencing Platform"/>
            <consortium name="Broad Institute Genome Sequencing Center for Infectious Disease."/>
            <person name="Cuomo C."/>
            <person name="Klein B."/>
            <person name="Sullivan T."/>
            <person name="Heitman J."/>
            <person name="Young S."/>
            <person name="Zeng Q."/>
            <person name="Gargeya S."/>
            <person name="Alvarado L."/>
            <person name="Berlin A.M."/>
            <person name="Chapman S.B."/>
            <person name="Chen Z."/>
            <person name="Freedman E."/>
            <person name="Gellesch M."/>
            <person name="Goldberg J."/>
            <person name="Griggs A."/>
            <person name="Gujja S."/>
            <person name="Heilman E."/>
            <person name="Heiman D."/>
            <person name="Howarth C."/>
            <person name="Mehta T."/>
            <person name="Neiman D."/>
            <person name="Pearson M."/>
            <person name="Roberts A."/>
            <person name="Saif S."/>
            <person name="Shea T."/>
            <person name="Shenoy N."/>
            <person name="Sisk P."/>
            <person name="Stolte C."/>
            <person name="Sykes S."/>
            <person name="White J."/>
            <person name="Yandava C."/>
            <person name="Haas B."/>
            <person name="Nusbaum C."/>
            <person name="Birren B."/>
        </authorList>
    </citation>
    <scope>NUCLEOTIDE SEQUENCE</scope>
    <source>
        <strain evidence="1">ATCC 18188</strain>
    </source>
</reference>
<dbReference type="Proteomes" id="UP000007802">
    <property type="component" value="Unassembled WGS sequence"/>
</dbReference>
<sequence>MAKLSQAELSIITKYPLADSLDRVRDLLQDAERLSLTSYDGADDDPDDIRQTAISKLLITLMDEKAALISDPR</sequence>
<name>A0A0J9HIY3_AJEDA</name>